<evidence type="ECO:0000313" key="7">
    <source>
        <dbReference type="EMBL" id="CAE2328313.1"/>
    </source>
</evidence>
<dbReference type="GO" id="GO:0003910">
    <property type="term" value="F:DNA ligase (ATP) activity"/>
    <property type="evidence" value="ECO:0007669"/>
    <property type="project" value="InterPro"/>
</dbReference>
<dbReference type="Pfam" id="PF04679">
    <property type="entry name" value="DNA_ligase_A_C"/>
    <property type="match status" value="1"/>
</dbReference>
<evidence type="ECO:0000256" key="4">
    <source>
        <dbReference type="ARBA" id="ARBA00022741"/>
    </source>
</evidence>
<reference evidence="7" key="1">
    <citation type="submission" date="2021-01" db="EMBL/GenBank/DDBJ databases">
        <authorList>
            <person name="Corre E."/>
            <person name="Pelletier E."/>
            <person name="Niang G."/>
            <person name="Scheremetjew M."/>
            <person name="Finn R."/>
            <person name="Kale V."/>
            <person name="Holt S."/>
            <person name="Cochrane G."/>
            <person name="Meng A."/>
            <person name="Brown T."/>
            <person name="Cohen L."/>
        </authorList>
    </citation>
    <scope>NUCLEOTIDE SEQUENCE</scope>
    <source>
        <strain evidence="7">SoJaBio B1-5/56/2</strain>
    </source>
</reference>
<accession>A0A7S4PA64</accession>
<dbReference type="PANTHER" id="PTHR45674">
    <property type="entry name" value="DNA LIGASE 1/3 FAMILY MEMBER"/>
    <property type="match status" value="1"/>
</dbReference>
<dbReference type="FunFam" id="2.40.50.140:FF:000062">
    <property type="entry name" value="DNA ligase"/>
    <property type="match status" value="1"/>
</dbReference>
<dbReference type="GO" id="GO:0005634">
    <property type="term" value="C:nucleus"/>
    <property type="evidence" value="ECO:0007669"/>
    <property type="project" value="TreeGrafter"/>
</dbReference>
<feature type="domain" description="ATP-dependent DNA ligase family profile" evidence="6">
    <location>
        <begin position="1"/>
        <end position="42"/>
    </location>
</feature>
<evidence type="ECO:0000256" key="5">
    <source>
        <dbReference type="ARBA" id="ARBA00022840"/>
    </source>
</evidence>
<comment type="similarity">
    <text evidence="1">Belongs to the ATP-dependent DNA ligase family.</text>
</comment>
<evidence type="ECO:0000256" key="2">
    <source>
        <dbReference type="ARBA" id="ARBA00022598"/>
    </source>
</evidence>
<protein>
    <recommendedName>
        <fullName evidence="6">ATP-dependent DNA ligase family profile domain-containing protein</fullName>
    </recommendedName>
</protein>
<dbReference type="InterPro" id="IPR012340">
    <property type="entry name" value="NA-bd_OB-fold"/>
</dbReference>
<dbReference type="GO" id="GO:0005739">
    <property type="term" value="C:mitochondrion"/>
    <property type="evidence" value="ECO:0007669"/>
    <property type="project" value="TreeGrafter"/>
</dbReference>
<dbReference type="PROSITE" id="PS50160">
    <property type="entry name" value="DNA_LIGASE_A3"/>
    <property type="match status" value="1"/>
</dbReference>
<dbReference type="PANTHER" id="PTHR45674:SF4">
    <property type="entry name" value="DNA LIGASE 1"/>
    <property type="match status" value="1"/>
</dbReference>
<proteinExistence type="inferred from homology"/>
<dbReference type="CDD" id="cd07969">
    <property type="entry name" value="OBF_DNA_ligase_I"/>
    <property type="match status" value="1"/>
</dbReference>
<dbReference type="SUPFAM" id="SSF50249">
    <property type="entry name" value="Nucleic acid-binding proteins"/>
    <property type="match status" value="1"/>
</dbReference>
<keyword evidence="2" id="KW-0436">Ligase</keyword>
<sequence length="173" mass="19327">MKIKKDYLEGATDSLDLVPIAAYFGKGKRTGVYGGFLLACYNDTEDTYQTITKIGTGFSDEDLVKWTEKLKETVLPSPPNYFDISDSNKPDVWFEPTYVWEIRAADLSLSPAYMAAIGIAAPDRGISLRFPRFLRLREDKAPSDATNADQVVDMYYSQSLTEGLGTKSAAKYY</sequence>
<dbReference type="AlphaFoldDB" id="A0A7S4PA64"/>
<evidence type="ECO:0000256" key="3">
    <source>
        <dbReference type="ARBA" id="ARBA00022705"/>
    </source>
</evidence>
<dbReference type="InterPro" id="IPR012309">
    <property type="entry name" value="DNA_ligase_ATP-dep_C"/>
</dbReference>
<dbReference type="GO" id="GO:0006281">
    <property type="term" value="P:DNA repair"/>
    <property type="evidence" value="ECO:0007669"/>
    <property type="project" value="InterPro"/>
</dbReference>
<dbReference type="EMBL" id="HBKR01032006">
    <property type="protein sequence ID" value="CAE2328313.1"/>
    <property type="molecule type" value="Transcribed_RNA"/>
</dbReference>
<dbReference type="GO" id="GO:0006310">
    <property type="term" value="P:DNA recombination"/>
    <property type="evidence" value="ECO:0007669"/>
    <property type="project" value="InterPro"/>
</dbReference>
<keyword evidence="4" id="KW-0547">Nucleotide-binding</keyword>
<dbReference type="InterPro" id="IPR050191">
    <property type="entry name" value="ATP-dep_DNA_ligase"/>
</dbReference>
<keyword evidence="5" id="KW-0067">ATP-binding</keyword>
<dbReference type="Gene3D" id="2.40.50.140">
    <property type="entry name" value="Nucleic acid-binding proteins"/>
    <property type="match status" value="1"/>
</dbReference>
<dbReference type="InterPro" id="IPR012310">
    <property type="entry name" value="DNA_ligase_ATP-dep_cent"/>
</dbReference>
<name>A0A7S4PA64_9EUKA</name>
<gene>
    <name evidence="7" type="ORF">NAES01612_LOCUS21055</name>
</gene>
<organism evidence="7">
    <name type="scientific">Paramoeba aestuarina</name>
    <dbReference type="NCBI Taxonomy" id="180227"/>
    <lineage>
        <taxon>Eukaryota</taxon>
        <taxon>Amoebozoa</taxon>
        <taxon>Discosea</taxon>
        <taxon>Flabellinia</taxon>
        <taxon>Dactylopodida</taxon>
        <taxon>Paramoebidae</taxon>
        <taxon>Paramoeba</taxon>
    </lineage>
</organism>
<evidence type="ECO:0000256" key="1">
    <source>
        <dbReference type="ARBA" id="ARBA00007572"/>
    </source>
</evidence>
<evidence type="ECO:0000259" key="6">
    <source>
        <dbReference type="PROSITE" id="PS50160"/>
    </source>
</evidence>
<dbReference type="GO" id="GO:0006273">
    <property type="term" value="P:lagging strand elongation"/>
    <property type="evidence" value="ECO:0007669"/>
    <property type="project" value="TreeGrafter"/>
</dbReference>
<dbReference type="GO" id="GO:0005524">
    <property type="term" value="F:ATP binding"/>
    <property type="evidence" value="ECO:0007669"/>
    <property type="project" value="UniProtKB-KW"/>
</dbReference>
<keyword evidence="3" id="KW-0235">DNA replication</keyword>